<dbReference type="PROSITE" id="PS00455">
    <property type="entry name" value="AMP_BINDING"/>
    <property type="match status" value="1"/>
</dbReference>
<evidence type="ECO:0000313" key="4">
    <source>
        <dbReference type="EMBL" id="MCY1082471.1"/>
    </source>
</evidence>
<comment type="caution">
    <text evidence="4">The sequence shown here is derived from an EMBL/GenBank/DDBJ whole genome shotgun (WGS) entry which is preliminary data.</text>
</comment>
<evidence type="ECO:0000259" key="3">
    <source>
        <dbReference type="Pfam" id="PF00501"/>
    </source>
</evidence>
<keyword evidence="1" id="KW-0547">Nucleotide-binding</keyword>
<evidence type="ECO:0000256" key="2">
    <source>
        <dbReference type="ARBA" id="ARBA00022840"/>
    </source>
</evidence>
<dbReference type="InterPro" id="IPR042099">
    <property type="entry name" value="ANL_N_sf"/>
</dbReference>
<evidence type="ECO:0000313" key="5">
    <source>
        <dbReference type="Proteomes" id="UP001207654"/>
    </source>
</evidence>
<dbReference type="SUPFAM" id="SSF56801">
    <property type="entry name" value="Acetyl-CoA synthetase-like"/>
    <property type="match status" value="1"/>
</dbReference>
<dbReference type="CDD" id="cd05907">
    <property type="entry name" value="VL_LC_FACS_like"/>
    <property type="match status" value="1"/>
</dbReference>
<dbReference type="RefSeq" id="WP_267541036.1">
    <property type="nucleotide sequence ID" value="NZ_JAPNKA010000001.1"/>
</dbReference>
<protein>
    <submittedName>
        <fullName evidence="4">Long-chain fatty acid--CoA ligase</fullName>
    </submittedName>
</protein>
<dbReference type="Gene3D" id="3.40.50.12780">
    <property type="entry name" value="N-terminal domain of ligase-like"/>
    <property type="match status" value="2"/>
</dbReference>
<feature type="domain" description="AMP-dependent synthetase/ligase" evidence="3">
    <location>
        <begin position="32"/>
        <end position="422"/>
    </location>
</feature>
<organism evidence="4 5">
    <name type="scientific">Archangium lansingense</name>
    <dbReference type="NCBI Taxonomy" id="2995310"/>
    <lineage>
        <taxon>Bacteria</taxon>
        <taxon>Pseudomonadati</taxon>
        <taxon>Myxococcota</taxon>
        <taxon>Myxococcia</taxon>
        <taxon>Myxococcales</taxon>
        <taxon>Cystobacterineae</taxon>
        <taxon>Archangiaceae</taxon>
        <taxon>Archangium</taxon>
    </lineage>
</organism>
<name>A0ABT4AL93_9BACT</name>
<dbReference type="Pfam" id="PF23562">
    <property type="entry name" value="AMP-binding_C_3"/>
    <property type="match status" value="1"/>
</dbReference>
<keyword evidence="4" id="KW-0436">Ligase</keyword>
<evidence type="ECO:0000256" key="1">
    <source>
        <dbReference type="ARBA" id="ARBA00022741"/>
    </source>
</evidence>
<dbReference type="Proteomes" id="UP001207654">
    <property type="component" value="Unassembled WGS sequence"/>
</dbReference>
<gene>
    <name evidence="4" type="ORF">OV287_49300</name>
</gene>
<dbReference type="InterPro" id="IPR020845">
    <property type="entry name" value="AMP-binding_CS"/>
</dbReference>
<dbReference type="GO" id="GO:0016874">
    <property type="term" value="F:ligase activity"/>
    <property type="evidence" value="ECO:0007669"/>
    <property type="project" value="UniProtKB-KW"/>
</dbReference>
<accession>A0ABT4AL93</accession>
<dbReference type="PANTHER" id="PTHR43272:SF33">
    <property type="entry name" value="AMP-BINDING DOMAIN-CONTAINING PROTEIN-RELATED"/>
    <property type="match status" value="1"/>
</dbReference>
<proteinExistence type="predicted"/>
<dbReference type="PANTHER" id="PTHR43272">
    <property type="entry name" value="LONG-CHAIN-FATTY-ACID--COA LIGASE"/>
    <property type="match status" value="1"/>
</dbReference>
<keyword evidence="2" id="KW-0067">ATP-binding</keyword>
<reference evidence="4 5" key="1">
    <citation type="submission" date="2022-11" db="EMBL/GenBank/DDBJ databases">
        <title>Minimal conservation of predation-associated metabolite biosynthetic gene clusters underscores biosynthetic potential of Myxococcota including descriptions for ten novel species: Archangium lansinium sp. nov., Myxococcus landrumus sp. nov., Nannocystis bai.</title>
        <authorList>
            <person name="Ahearne A."/>
            <person name="Stevens C."/>
            <person name="Phillips K."/>
        </authorList>
    </citation>
    <scope>NUCLEOTIDE SEQUENCE [LARGE SCALE GENOMIC DNA]</scope>
    <source>
        <strain evidence="4 5">MIWBW</strain>
    </source>
</reference>
<dbReference type="Pfam" id="PF00501">
    <property type="entry name" value="AMP-binding"/>
    <property type="match status" value="1"/>
</dbReference>
<dbReference type="EMBL" id="JAPNKA010000001">
    <property type="protein sequence ID" value="MCY1082471.1"/>
    <property type="molecule type" value="Genomic_DNA"/>
</dbReference>
<keyword evidence="5" id="KW-1185">Reference proteome</keyword>
<dbReference type="InterPro" id="IPR000873">
    <property type="entry name" value="AMP-dep_synth/lig_dom"/>
</dbReference>
<sequence>MTSPKFETLVDVFLQSIASFGPRPLFGEKKNGQWTWMTYIQFGQMVDDLRGGLAQLGVTHGDRVAVIANNRHEWAVGAYACYTLGAAYVPMYEAQLDKEWAYILNDCGAKVVFAATDAIAAKLKALKPELPALEHIIRFTGTATEPDTFACLLRRGADTPSPVTQPKAADLAGLIYTSGTTGNPKGVMLSHSNLARNVQAMHELFPMNKEDRSLSFLPWAHSFGQNVELNGLFSMGASMGIAEGVDKIVDNLAEVQPTLLFSVPRIFNRIYDGLQKRMAAEKPIKRMLFNRGLEVAKQRKALSDKGQSSVLLDLQHGFFDKVVFSKVRARFGGRLKYAFSGAAAISREVAEFIDNLGITVYEGYGLTETSPIATANYPNNRKIGSVGKAVPGTRVVIDRSETGDPKQGEIVVYGHNVMMGYYNLPDENAKVFTADSGFKTGDMGVLDDDGYVWITGRIKEQYKLENGKYVVPVPIEQGLQLSPFITNVMLHGQNKPFNVAIIVPDMESLKKWATEKGLDISSIPELLKREEVQQLYREQINQFCKEAKGYEKPQRFLLISEDFTTANDMLTPSLKLKRRNVLKKFGEAVDALYAEAEKSGERAA</sequence>